<accession>A0A5N6I7R3</accession>
<feature type="region of interest" description="Disordered" evidence="2">
    <location>
        <begin position="903"/>
        <end position="922"/>
    </location>
</feature>
<dbReference type="InterPro" id="IPR010730">
    <property type="entry name" value="HET"/>
</dbReference>
<dbReference type="InterPro" id="IPR036770">
    <property type="entry name" value="Ankyrin_rpt-contain_sf"/>
</dbReference>
<keyword evidence="1" id="KW-0175">Coiled coil</keyword>
<dbReference type="RefSeq" id="XP_031939962.1">
    <property type="nucleotide sequence ID" value="XM_032089777.1"/>
</dbReference>
<dbReference type="Gene3D" id="1.25.40.20">
    <property type="entry name" value="Ankyrin repeat-containing domain"/>
    <property type="match status" value="1"/>
</dbReference>
<proteinExistence type="predicted"/>
<dbReference type="EMBL" id="ML736785">
    <property type="protein sequence ID" value="KAE8402643.1"/>
    <property type="molecule type" value="Genomic_DNA"/>
</dbReference>
<dbReference type="SUPFAM" id="SSF48403">
    <property type="entry name" value="Ankyrin repeat"/>
    <property type="match status" value="1"/>
</dbReference>
<feature type="domain" description="Heterokaryon incompatibility" evidence="3">
    <location>
        <begin position="272"/>
        <end position="388"/>
    </location>
</feature>
<dbReference type="GeneID" id="43674468"/>
<dbReference type="Proteomes" id="UP000325579">
    <property type="component" value="Unassembled WGS sequence"/>
</dbReference>
<dbReference type="InterPro" id="IPR052895">
    <property type="entry name" value="HetReg/Transcr_Mod"/>
</dbReference>
<dbReference type="OrthoDB" id="2157530at2759"/>
<name>A0A5N7D9I9_9EURO</name>
<feature type="coiled-coil region" evidence="1">
    <location>
        <begin position="770"/>
        <end position="818"/>
    </location>
</feature>
<reference evidence="4 5" key="1">
    <citation type="submission" date="2019-04" db="EMBL/GenBank/DDBJ databases">
        <authorList>
            <consortium name="DOE Joint Genome Institute"/>
            <person name="Mondo S."/>
            <person name="Kjaerbolling I."/>
            <person name="Vesth T."/>
            <person name="Frisvad J.C."/>
            <person name="Nybo J.L."/>
            <person name="Theobald S."/>
            <person name="Kildgaard S."/>
            <person name="Isbrandt T."/>
            <person name="Kuo A."/>
            <person name="Sato A."/>
            <person name="Lyhne E.K."/>
            <person name="Kogle M.E."/>
            <person name="Wiebenga A."/>
            <person name="Kun R.S."/>
            <person name="Lubbers R.J."/>
            <person name="Makela M.R."/>
            <person name="Barry K."/>
            <person name="Chovatia M."/>
            <person name="Clum A."/>
            <person name="Daum C."/>
            <person name="Haridas S."/>
            <person name="He G."/>
            <person name="LaButti K."/>
            <person name="Lipzen A."/>
            <person name="Riley R."/>
            <person name="Salamov A."/>
            <person name="Simmons B.A."/>
            <person name="Magnuson J.K."/>
            <person name="Henrissat B."/>
            <person name="Mortensen U.H."/>
            <person name="Larsen T.O."/>
            <person name="Devries R.P."/>
            <person name="Grigoriev I.V."/>
            <person name="Machida M."/>
            <person name="Baker S.E."/>
            <person name="Andersen M.R."/>
            <person name="Cantor M.N."/>
            <person name="Hua S.X."/>
        </authorList>
    </citation>
    <scope>NUCLEOTIDE SEQUENCE [LARGE SCALE GENOMIC DNA]</scope>
    <source>
        <strain evidence="4 5">CBS 119388</strain>
    </source>
</reference>
<evidence type="ECO:0000256" key="2">
    <source>
        <dbReference type="SAM" id="MobiDB-lite"/>
    </source>
</evidence>
<evidence type="ECO:0000313" key="5">
    <source>
        <dbReference type="Proteomes" id="UP000325579"/>
    </source>
</evidence>
<evidence type="ECO:0000313" key="4">
    <source>
        <dbReference type="EMBL" id="KAE8402643.1"/>
    </source>
</evidence>
<dbReference type="PANTHER" id="PTHR24148:SF73">
    <property type="entry name" value="HET DOMAIN PROTEIN (AFU_ORTHOLOGUE AFUA_8G01020)"/>
    <property type="match status" value="1"/>
</dbReference>
<evidence type="ECO:0000256" key="1">
    <source>
        <dbReference type="SAM" id="Coils"/>
    </source>
</evidence>
<keyword evidence="5" id="KW-1185">Reference proteome</keyword>
<dbReference type="Pfam" id="PF12796">
    <property type="entry name" value="Ank_2"/>
    <property type="match status" value="1"/>
</dbReference>
<feature type="compositionally biased region" description="Polar residues" evidence="2">
    <location>
        <begin position="903"/>
        <end position="920"/>
    </location>
</feature>
<dbReference type="PROSITE" id="PS50297">
    <property type="entry name" value="ANK_REP_REGION"/>
    <property type="match status" value="2"/>
</dbReference>
<dbReference type="AlphaFoldDB" id="A0A5N7D9I9"/>
<organism evidence="4 5">
    <name type="scientific">Aspergillus pseudonomiae</name>
    <dbReference type="NCBI Taxonomy" id="1506151"/>
    <lineage>
        <taxon>Eukaryota</taxon>
        <taxon>Fungi</taxon>
        <taxon>Dikarya</taxon>
        <taxon>Ascomycota</taxon>
        <taxon>Pezizomycotina</taxon>
        <taxon>Eurotiomycetes</taxon>
        <taxon>Eurotiomycetidae</taxon>
        <taxon>Eurotiales</taxon>
        <taxon>Aspergillaceae</taxon>
        <taxon>Aspergillus</taxon>
        <taxon>Aspergillus subgen. Circumdati</taxon>
    </lineage>
</organism>
<dbReference type="Pfam" id="PF26639">
    <property type="entry name" value="Het-6_barrel"/>
    <property type="match status" value="1"/>
</dbReference>
<dbReference type="PANTHER" id="PTHR24148">
    <property type="entry name" value="ANKYRIN REPEAT DOMAIN-CONTAINING PROTEIN 39 HOMOLOG-RELATED"/>
    <property type="match status" value="1"/>
</dbReference>
<dbReference type="InterPro" id="IPR002110">
    <property type="entry name" value="Ankyrin_rpt"/>
</dbReference>
<dbReference type="Pfam" id="PF06985">
    <property type="entry name" value="HET"/>
    <property type="match status" value="1"/>
</dbReference>
<dbReference type="PROSITE" id="PS50088">
    <property type="entry name" value="ANK_REPEAT"/>
    <property type="match status" value="2"/>
</dbReference>
<gene>
    <name evidence="4" type="ORF">BDV37DRAFT_295074</name>
</gene>
<protein>
    <recommendedName>
        <fullName evidence="3">Heterokaryon incompatibility domain-containing protein</fullName>
    </recommendedName>
</protein>
<dbReference type="SMART" id="SM00248">
    <property type="entry name" value="ANK"/>
    <property type="match status" value="2"/>
</dbReference>
<evidence type="ECO:0000259" key="3">
    <source>
        <dbReference type="Pfam" id="PF06985"/>
    </source>
</evidence>
<sequence>MLVTLRFGLYKASGVRRSLTELTAFVIVDDLLDKAAYEGKDTKIPTHVFKPFEYSPLPGPTCTRLVSLVAQDDASRLPSQGEPLLQLSLCTVDLQDAPQYEALSYTWGSPFPPKDLRSRAYDEKNDKRQVLVNGRVHEIRRNLWEFLHQQQQTNADIMEEAAEMLASGLDTHGRTPLMRAVINKRFDLTEALLALGAEIGAQDRQGKTALHYAVPSNLNIELAELLVYHGADISARTREGKTPLDHAMDEVAALMKSVSKDLGRKPWPNGLRLSAQRPMWIDAISINQEDLAERNTQVALMSNIYSNAISVVVWLGVEDERIHLGLEPLERDPQPWLSYTAMRDVGLTGFGLVALARSHCDTKDILDILAIEKLMERTWWSRTWVIQELALAKRTLFVCGSITTQHIKTAFLLLLLCYLPSPGVPRHNMISITDVMAIFESVRFSGVHGIEALMLANICCRSSAYSGVRELLLKSLLKQRDKAPSISWGQGLSLQNLVRLSWWSQSSDPRDKVFALLGIACPDPQGQRITVDYKMSTVDVFVQFGHVFMQGSTDRILDLYAGEYYIFEPLEGLSYVQDAPDPHPRFQDYKSQLPSWTPNFSAHPATCRIWSHRFSAASDISNSSTILRHSDPRVLCVTGHIVDDIVAIVPRLGKGDAHEPEILAWLELIQPLSPNYLGGGSCVDALWQTLTIGKESENKKATRKDFRRFLAGKLYQSPMNPRLQKVLTPLRKSRARETLPSYQELLVEEQELDKLKKRLLVILEGRQKTVEGDQEKEQRLMKLVQELQEKGRSVQEQRKWLRKRVQESLELVQELQERWQGPVELGLELDQEHLKLLAEGLQVRAVNFHPLGSFRTLFKWYYRSRCLFRTRQGYIGLGPVGVQPGDEVWLFATARTPFVLRQPSQGSLGRQTRSSTSSTPEGEFRTFIGETYVHGIMNGEAMREGDFRPVLLV</sequence>
<accession>A0A5N7D9I9</accession>